<name>A0A5C5WG79_9BACT</name>
<dbReference type="AlphaFoldDB" id="A0A5C5WG79"/>
<keyword evidence="4" id="KW-1185">Reference proteome</keyword>
<evidence type="ECO:0000256" key="1">
    <source>
        <dbReference type="SAM" id="MobiDB-lite"/>
    </source>
</evidence>
<feature type="domain" description="DUF2293" evidence="2">
    <location>
        <begin position="124"/>
        <end position="209"/>
    </location>
</feature>
<dbReference type="RefSeq" id="WP_146517179.1">
    <property type="nucleotide sequence ID" value="NZ_SJPI01000003.1"/>
</dbReference>
<dbReference type="Pfam" id="PF10056">
    <property type="entry name" value="DUF2293"/>
    <property type="match status" value="1"/>
</dbReference>
<evidence type="ECO:0000313" key="3">
    <source>
        <dbReference type="EMBL" id="TWT49660.1"/>
    </source>
</evidence>
<protein>
    <recommendedName>
        <fullName evidence="2">DUF2293 domain-containing protein</fullName>
    </recommendedName>
</protein>
<reference evidence="3 4" key="1">
    <citation type="submission" date="2019-02" db="EMBL/GenBank/DDBJ databases">
        <title>Deep-cultivation of Planctomycetes and their phenomic and genomic characterization uncovers novel biology.</title>
        <authorList>
            <person name="Wiegand S."/>
            <person name="Jogler M."/>
            <person name="Boedeker C."/>
            <person name="Pinto D."/>
            <person name="Vollmers J."/>
            <person name="Rivas-Marin E."/>
            <person name="Kohn T."/>
            <person name="Peeters S.H."/>
            <person name="Heuer A."/>
            <person name="Rast P."/>
            <person name="Oberbeckmann S."/>
            <person name="Bunk B."/>
            <person name="Jeske O."/>
            <person name="Meyerdierks A."/>
            <person name="Storesund J.E."/>
            <person name="Kallscheuer N."/>
            <person name="Luecker S."/>
            <person name="Lage O.M."/>
            <person name="Pohl T."/>
            <person name="Merkel B.J."/>
            <person name="Hornburger P."/>
            <person name="Mueller R.-W."/>
            <person name="Bruemmer F."/>
            <person name="Labrenz M."/>
            <person name="Spormann A.M."/>
            <person name="Op Den Camp H."/>
            <person name="Overmann J."/>
            <person name="Amann R."/>
            <person name="Jetten M.S.M."/>
            <person name="Mascher T."/>
            <person name="Medema M.H."/>
            <person name="Devos D.P."/>
            <person name="Kaster A.-K."/>
            <person name="Ovreas L."/>
            <person name="Rohde M."/>
            <person name="Galperin M.Y."/>
            <person name="Jogler C."/>
        </authorList>
    </citation>
    <scope>NUCLEOTIDE SEQUENCE [LARGE SCALE GENOMIC DNA]</scope>
    <source>
        <strain evidence="3 4">Pla22</strain>
    </source>
</reference>
<dbReference type="Proteomes" id="UP000316598">
    <property type="component" value="Unassembled WGS sequence"/>
</dbReference>
<evidence type="ECO:0000313" key="4">
    <source>
        <dbReference type="Proteomes" id="UP000316598"/>
    </source>
</evidence>
<feature type="region of interest" description="Disordered" evidence="1">
    <location>
        <begin position="1"/>
        <end position="20"/>
    </location>
</feature>
<accession>A0A5C5WG79</accession>
<dbReference type="OrthoDB" id="258268at2"/>
<organism evidence="3 4">
    <name type="scientific">Rubripirellula amarantea</name>
    <dbReference type="NCBI Taxonomy" id="2527999"/>
    <lineage>
        <taxon>Bacteria</taxon>
        <taxon>Pseudomonadati</taxon>
        <taxon>Planctomycetota</taxon>
        <taxon>Planctomycetia</taxon>
        <taxon>Pirellulales</taxon>
        <taxon>Pirellulaceae</taxon>
        <taxon>Rubripirellula</taxon>
    </lineage>
</organism>
<comment type="caution">
    <text evidence="3">The sequence shown here is derived from an EMBL/GenBank/DDBJ whole genome shotgun (WGS) entry which is preliminary data.</text>
</comment>
<gene>
    <name evidence="3" type="ORF">Pla22_48580</name>
</gene>
<proteinExistence type="predicted"/>
<dbReference type="EMBL" id="SJPI01000003">
    <property type="protein sequence ID" value="TWT49660.1"/>
    <property type="molecule type" value="Genomic_DNA"/>
</dbReference>
<evidence type="ECO:0000259" key="2">
    <source>
        <dbReference type="Pfam" id="PF10056"/>
    </source>
</evidence>
<dbReference type="InterPro" id="IPR018744">
    <property type="entry name" value="DUF2293"/>
</dbReference>
<sequence length="231" mass="25862">MAKKQEALDVGPGPDERSVRFTDGTIKQVPADWSLLPPGDAGLTRRVKSTGPTWTVKEKKGRKVFSHGVWAPSAQIEAAKQSVAADRADPAYARRKATDTARREKKQTAYVEDFHGAVLDFLRFDKRYQSVAQKFATAVTTLATPVGSGTVARTQRIPIERRAESAVIAWMRHQTTAYDDMKIPRVKGKRREVRRMLAEESRKRLENYRRGLDVPSNCPLMQAIATLQSTP</sequence>